<dbReference type="GO" id="GO:0004252">
    <property type="term" value="F:serine-type endopeptidase activity"/>
    <property type="evidence" value="ECO:0007669"/>
    <property type="project" value="UniProtKB-UniRule"/>
</dbReference>
<evidence type="ECO:0000313" key="12">
    <source>
        <dbReference type="EMBL" id="RXR06141.1"/>
    </source>
</evidence>
<keyword evidence="4 9" id="KW-0645">Protease</keyword>
<gene>
    <name evidence="12" type="ORF">EPA99_09920</name>
</gene>
<keyword evidence="7 9" id="KW-0720">Serine protease</keyword>
<keyword evidence="6 9" id="KW-0378">Hydrolase</keyword>
<keyword evidence="13" id="KW-1185">Reference proteome</keyword>
<comment type="subcellular location">
    <subcellularLocation>
        <location evidence="1">Secreted</location>
    </subcellularLocation>
</comment>
<dbReference type="SUPFAM" id="SSF52743">
    <property type="entry name" value="Subtilisin-like"/>
    <property type="match status" value="1"/>
</dbReference>
<dbReference type="InterPro" id="IPR023828">
    <property type="entry name" value="Peptidase_S8_Ser-AS"/>
</dbReference>
<dbReference type="PROSITE" id="PS00138">
    <property type="entry name" value="SUBTILASE_SER"/>
    <property type="match status" value="1"/>
</dbReference>
<comment type="caution">
    <text evidence="12">The sequence shown here is derived from an EMBL/GenBank/DDBJ whole genome shotgun (WGS) entry which is preliminary data.</text>
</comment>
<evidence type="ECO:0000256" key="1">
    <source>
        <dbReference type="ARBA" id="ARBA00004613"/>
    </source>
</evidence>
<dbReference type="PANTHER" id="PTHR43806">
    <property type="entry name" value="PEPTIDASE S8"/>
    <property type="match status" value="1"/>
</dbReference>
<sequence length="655" mass="67375">MNPKSTSLRRSVLALSLAAAACPAMAQVSRFGTLQTGVASEPVAAYDGLLVTYRTGSSERSSATAAAARLNSALATTAVRSQWNVQFRQAPPALNRVRRIATGADLVRPARALNQEQLNSLMQALRADPAVAHVEPNLLLKPIRATAQAILPPGQSPNDPGAVVQWHMRAADGHAEYTEADGSTVNFPNWGGINAIPAWQHGDGEGVVLAVIDTGITAHPDLDTSLADAGYDFISSGFMSGRASDGRAAGGWDLGDWTSEDKYLVENGGCAQSYEQSDSSWHGTHVAGTVAELTNNGVGMIGVAPKAKVLPVRALGHCGGTTADIADAITWASGGHVDGVPDNRYPAEVINMSLGGYGSCAADSVTATAIKNAIARGTTVVVAAGNDNNDASAYTPASCPGVINVAATGITGKRAYYSNYGNTITLSAPGGGGYTNDDPSTGTRPRAGFVWSTLNRGTHGPGDPAYVGYTGTSMAAPHTAGVAALVISAAYSAGKPIPTPQQIREILTQTSNVFPIKPTLRIGAGILDASKAVARAAGLAGGGDEVNAVMLSKGQVLSRQSAAQGGAQLFRIDVPANARNLQIRTLGGSGQVKMYVRATRAPSIDGRDADVSSVRAGTTQNVQTALPMSDSYFIRLVGGTGGYKNISLTATYSAY</sequence>
<organism evidence="12 13">
    <name type="scientific">Pseudoxanthomonas composti</name>
    <dbReference type="NCBI Taxonomy" id="2137479"/>
    <lineage>
        <taxon>Bacteria</taxon>
        <taxon>Pseudomonadati</taxon>
        <taxon>Pseudomonadota</taxon>
        <taxon>Gammaproteobacteria</taxon>
        <taxon>Lysobacterales</taxon>
        <taxon>Lysobacteraceae</taxon>
        <taxon>Pseudoxanthomonas</taxon>
    </lineage>
</organism>
<dbReference type="FunFam" id="3.40.50.200:FF:000022">
    <property type="entry name" value="Extracellular protease"/>
    <property type="match status" value="1"/>
</dbReference>
<dbReference type="InterPro" id="IPR015500">
    <property type="entry name" value="Peptidase_S8_subtilisin-rel"/>
</dbReference>
<protein>
    <submittedName>
        <fullName evidence="12">Protease</fullName>
    </submittedName>
</protein>
<dbReference type="GO" id="GO:0005576">
    <property type="term" value="C:extracellular region"/>
    <property type="evidence" value="ECO:0007669"/>
    <property type="project" value="UniProtKB-SubCell"/>
</dbReference>
<evidence type="ECO:0000256" key="2">
    <source>
        <dbReference type="ARBA" id="ARBA00011073"/>
    </source>
</evidence>
<dbReference type="GO" id="GO:0006508">
    <property type="term" value="P:proteolysis"/>
    <property type="evidence" value="ECO:0007669"/>
    <property type="project" value="UniProtKB-KW"/>
</dbReference>
<dbReference type="InterPro" id="IPR000209">
    <property type="entry name" value="Peptidase_S8/S53_dom"/>
</dbReference>
<keyword evidence="5 10" id="KW-0732">Signal</keyword>
<keyword evidence="3" id="KW-0964">Secreted</keyword>
<evidence type="ECO:0000256" key="8">
    <source>
        <dbReference type="ARBA" id="ARBA00023145"/>
    </source>
</evidence>
<dbReference type="PROSITE" id="PS51257">
    <property type="entry name" value="PROKAR_LIPOPROTEIN"/>
    <property type="match status" value="1"/>
</dbReference>
<keyword evidence="8" id="KW-0865">Zymogen</keyword>
<feature type="active site" description="Charge relay system" evidence="9">
    <location>
        <position position="282"/>
    </location>
</feature>
<dbReference type="PROSITE" id="PS51892">
    <property type="entry name" value="SUBTILASE"/>
    <property type="match status" value="1"/>
</dbReference>
<dbReference type="InterPro" id="IPR034176">
    <property type="entry name" value="Peptidases_S8_13"/>
</dbReference>
<reference evidence="12 13" key="1">
    <citation type="submission" date="2019-01" db="EMBL/GenBank/DDBJ databases">
        <title>Pseudoxanthomonas composti sp. nov., isolated from compost.</title>
        <authorList>
            <person name="Yang G."/>
        </authorList>
    </citation>
    <scope>NUCLEOTIDE SEQUENCE [LARGE SCALE GENOMIC DNA]</scope>
    <source>
        <strain evidence="12 13">GSS15</strain>
    </source>
</reference>
<dbReference type="EMBL" id="SAWZ01000004">
    <property type="protein sequence ID" value="RXR06141.1"/>
    <property type="molecule type" value="Genomic_DNA"/>
</dbReference>
<evidence type="ECO:0000256" key="6">
    <source>
        <dbReference type="ARBA" id="ARBA00022801"/>
    </source>
</evidence>
<dbReference type="Proteomes" id="UP000289784">
    <property type="component" value="Unassembled WGS sequence"/>
</dbReference>
<comment type="similarity">
    <text evidence="2 9">Belongs to the peptidase S8 family.</text>
</comment>
<dbReference type="RefSeq" id="WP_129471052.1">
    <property type="nucleotide sequence ID" value="NZ_SAWZ01000004.1"/>
</dbReference>
<evidence type="ECO:0000256" key="5">
    <source>
        <dbReference type="ARBA" id="ARBA00022729"/>
    </source>
</evidence>
<evidence type="ECO:0000256" key="10">
    <source>
        <dbReference type="SAM" id="SignalP"/>
    </source>
</evidence>
<feature type="active site" description="Charge relay system" evidence="9">
    <location>
        <position position="473"/>
    </location>
</feature>
<feature type="active site" description="Charge relay system" evidence="9">
    <location>
        <position position="213"/>
    </location>
</feature>
<dbReference type="PANTHER" id="PTHR43806:SF11">
    <property type="entry name" value="CEREVISIN-RELATED"/>
    <property type="match status" value="1"/>
</dbReference>
<dbReference type="InterPro" id="IPR050131">
    <property type="entry name" value="Peptidase_S8_subtilisin-like"/>
</dbReference>
<name>A0A4Q1JVF9_9GAMM</name>
<dbReference type="InterPro" id="IPR036852">
    <property type="entry name" value="Peptidase_S8/S53_dom_sf"/>
</dbReference>
<dbReference type="Pfam" id="PF00082">
    <property type="entry name" value="Peptidase_S8"/>
    <property type="match status" value="1"/>
</dbReference>
<dbReference type="AlphaFoldDB" id="A0A4Q1JVF9"/>
<dbReference type="PRINTS" id="PR00723">
    <property type="entry name" value="SUBTILISIN"/>
</dbReference>
<feature type="domain" description="Peptidase S8/S53" evidence="11">
    <location>
        <begin position="204"/>
        <end position="525"/>
    </location>
</feature>
<dbReference type="CDD" id="cd07496">
    <property type="entry name" value="Peptidases_S8_13"/>
    <property type="match status" value="1"/>
</dbReference>
<dbReference type="Gene3D" id="2.60.120.380">
    <property type="match status" value="1"/>
</dbReference>
<feature type="signal peptide" evidence="10">
    <location>
        <begin position="1"/>
        <end position="26"/>
    </location>
</feature>
<evidence type="ECO:0000256" key="7">
    <source>
        <dbReference type="ARBA" id="ARBA00022825"/>
    </source>
</evidence>
<evidence type="ECO:0000256" key="9">
    <source>
        <dbReference type="PROSITE-ProRule" id="PRU01240"/>
    </source>
</evidence>
<evidence type="ECO:0000313" key="13">
    <source>
        <dbReference type="Proteomes" id="UP000289784"/>
    </source>
</evidence>
<evidence type="ECO:0000256" key="4">
    <source>
        <dbReference type="ARBA" id="ARBA00022670"/>
    </source>
</evidence>
<evidence type="ECO:0000259" key="11">
    <source>
        <dbReference type="Pfam" id="PF00082"/>
    </source>
</evidence>
<evidence type="ECO:0000256" key="3">
    <source>
        <dbReference type="ARBA" id="ARBA00022525"/>
    </source>
</evidence>
<dbReference type="Gene3D" id="3.40.50.200">
    <property type="entry name" value="Peptidase S8/S53 domain"/>
    <property type="match status" value="1"/>
</dbReference>
<proteinExistence type="inferred from homology"/>
<dbReference type="OrthoDB" id="9790784at2"/>
<feature type="chain" id="PRO_5020489514" evidence="10">
    <location>
        <begin position="27"/>
        <end position="655"/>
    </location>
</feature>
<accession>A0A4Q1JVF9</accession>